<keyword evidence="1" id="KW-0472">Membrane</keyword>
<dbReference type="InterPro" id="IPR024316">
    <property type="entry name" value="APQ12"/>
</dbReference>
<reference evidence="2 3" key="1">
    <citation type="submission" date="2014-02" db="EMBL/GenBank/DDBJ databases">
        <title>The genome sequence of the entomopathogenic fungus Metarhizium robertsii ARSEF 2575.</title>
        <authorList>
            <person name="Giuliano Garisto Donzelli B."/>
            <person name="Roe B.A."/>
            <person name="Macmil S.L."/>
            <person name="Krasnoff S.B."/>
            <person name="Gibson D.M."/>
        </authorList>
    </citation>
    <scope>NUCLEOTIDE SEQUENCE [LARGE SCALE GENOMIC DNA]</scope>
    <source>
        <strain evidence="2 3">ARSEF 2575</strain>
    </source>
</reference>
<dbReference type="Pfam" id="PF12716">
    <property type="entry name" value="Apq12"/>
    <property type="match status" value="1"/>
</dbReference>
<dbReference type="AlphaFoldDB" id="A0A0A1V059"/>
<dbReference type="HOGENOM" id="CLU_103881_0_0_1"/>
<protein>
    <submittedName>
        <fullName evidence="2">Uncharacterized protein</fullName>
    </submittedName>
</protein>
<proteinExistence type="predicted"/>
<dbReference type="OrthoDB" id="3559694at2759"/>
<keyword evidence="1" id="KW-0812">Transmembrane</keyword>
<keyword evidence="1" id="KW-1133">Transmembrane helix</keyword>
<feature type="transmembrane region" description="Helical" evidence="1">
    <location>
        <begin position="102"/>
        <end position="119"/>
    </location>
</feature>
<evidence type="ECO:0000313" key="3">
    <source>
        <dbReference type="Proteomes" id="UP000030151"/>
    </source>
</evidence>
<accession>A0A0A1V059</accession>
<feature type="transmembrane region" description="Helical" evidence="1">
    <location>
        <begin position="71"/>
        <end position="90"/>
    </location>
</feature>
<sequence>MDASLTSRLLTELLPPDVALSVRTHLLNPRAPFQIYKQAAVAQAQAWLASLAPVVQPLADRVLAVAVENQGVTGLVALLCVVTATVVVMNWVRRLIMWWTRLVMRVVFWSAAAALLAWVCNRGVVESVTDAVVLGGKVVGYLAVLKDFWWQEYERYEAREGGSSGYGEGRGR</sequence>
<name>A0A0A1V059_9HYPO</name>
<evidence type="ECO:0000313" key="2">
    <source>
        <dbReference type="EMBL" id="EXV02991.1"/>
    </source>
</evidence>
<evidence type="ECO:0000256" key="1">
    <source>
        <dbReference type="SAM" id="Phobius"/>
    </source>
</evidence>
<dbReference type="EMBL" id="JELW01000004">
    <property type="protein sequence ID" value="EXV02991.1"/>
    <property type="molecule type" value="Genomic_DNA"/>
</dbReference>
<organism evidence="2 3">
    <name type="scientific">Metarhizium robertsii</name>
    <dbReference type="NCBI Taxonomy" id="568076"/>
    <lineage>
        <taxon>Eukaryota</taxon>
        <taxon>Fungi</taxon>
        <taxon>Dikarya</taxon>
        <taxon>Ascomycota</taxon>
        <taxon>Pezizomycotina</taxon>
        <taxon>Sordariomycetes</taxon>
        <taxon>Hypocreomycetidae</taxon>
        <taxon>Hypocreales</taxon>
        <taxon>Clavicipitaceae</taxon>
        <taxon>Metarhizium</taxon>
    </lineage>
</organism>
<dbReference type="Proteomes" id="UP000030151">
    <property type="component" value="Unassembled WGS sequence"/>
</dbReference>
<comment type="caution">
    <text evidence="2">The sequence shown here is derived from an EMBL/GenBank/DDBJ whole genome shotgun (WGS) entry which is preliminary data.</text>
</comment>
<gene>
    <name evidence="2" type="ORF">X797_004114</name>
</gene>